<sequence length="303" mass="34682">MSMKISNNRLLLLVAILVVVCMAFVFTVTSYSGNTKYEHPEGYIQSFDPASYEESSIDIPSIITKYELITIDAVDFKQTADTGIMELNLAGTSFILEMEPGIWVNEDIKEYFDDENGTTLEREMEPMYQYNGIVMDQQETSNVLFVVDNQTVLGTIDSKNERYVIEQIGWVMDNNTKRTVYVAYKESDIKYTINSYPSEKEFPLEFSVSNHDKYAHTISVELFDSTGTLIFTNTYSLDPRERIRPPEMENTDENYIFKVTLDNNITATYNFTPDTYDYSAADIDIINDSDNGEAFIEFGMVIA</sequence>
<dbReference type="STRING" id="487685.SAMN04488696_2192"/>
<dbReference type="AlphaFoldDB" id="A0A1I4T4U2"/>
<evidence type="ECO:0000313" key="2">
    <source>
        <dbReference type="Proteomes" id="UP000198535"/>
    </source>
</evidence>
<dbReference type="RefSeq" id="WP_143072342.1">
    <property type="nucleotide sequence ID" value="NZ_FOUJ01000004.1"/>
</dbReference>
<name>A0A1I4T4U2_9EURY</name>
<organism evidence="1 2">
    <name type="scientific">Methanolobus profundi</name>
    <dbReference type="NCBI Taxonomy" id="487685"/>
    <lineage>
        <taxon>Archaea</taxon>
        <taxon>Methanobacteriati</taxon>
        <taxon>Methanobacteriota</taxon>
        <taxon>Stenosarchaea group</taxon>
        <taxon>Methanomicrobia</taxon>
        <taxon>Methanosarcinales</taxon>
        <taxon>Methanosarcinaceae</taxon>
        <taxon>Methanolobus</taxon>
    </lineage>
</organism>
<gene>
    <name evidence="1" type="ORF">SAMN04488696_2192</name>
</gene>
<accession>A0A1I4T4U2</accession>
<keyword evidence="2" id="KW-1185">Reference proteome</keyword>
<evidence type="ECO:0000313" key="1">
    <source>
        <dbReference type="EMBL" id="SFM71696.1"/>
    </source>
</evidence>
<dbReference type="EMBL" id="FOUJ01000004">
    <property type="protein sequence ID" value="SFM71696.1"/>
    <property type="molecule type" value="Genomic_DNA"/>
</dbReference>
<dbReference type="Proteomes" id="UP000198535">
    <property type="component" value="Unassembled WGS sequence"/>
</dbReference>
<proteinExistence type="predicted"/>
<reference evidence="2" key="1">
    <citation type="submission" date="2016-10" db="EMBL/GenBank/DDBJ databases">
        <authorList>
            <person name="Varghese N."/>
            <person name="Submissions S."/>
        </authorList>
    </citation>
    <scope>NUCLEOTIDE SEQUENCE [LARGE SCALE GENOMIC DNA]</scope>
    <source>
        <strain evidence="2">Mob M</strain>
    </source>
</reference>
<dbReference type="OrthoDB" id="139897at2157"/>
<protein>
    <submittedName>
        <fullName evidence="1">Uncharacterized protein</fullName>
    </submittedName>
</protein>